<dbReference type="SMART" id="SM00028">
    <property type="entry name" value="TPR"/>
    <property type="match status" value="4"/>
</dbReference>
<evidence type="ECO:0000256" key="6">
    <source>
        <dbReference type="PROSITE-ProRule" id="PRU10141"/>
    </source>
</evidence>
<dbReference type="Proteomes" id="UP000326354">
    <property type="component" value="Chromosome"/>
</dbReference>
<dbReference type="InterPro" id="IPR016024">
    <property type="entry name" value="ARM-type_fold"/>
</dbReference>
<gene>
    <name evidence="9" type="ORF">UABAM_06087</name>
</gene>
<dbReference type="GO" id="GO:0004674">
    <property type="term" value="F:protein serine/threonine kinase activity"/>
    <property type="evidence" value="ECO:0007669"/>
    <property type="project" value="TreeGrafter"/>
</dbReference>
<evidence type="ECO:0000256" key="3">
    <source>
        <dbReference type="ARBA" id="ARBA00022777"/>
    </source>
</evidence>
<evidence type="ECO:0000256" key="7">
    <source>
        <dbReference type="SAM" id="Phobius"/>
    </source>
</evidence>
<dbReference type="OrthoDB" id="916447at2"/>
<dbReference type="SMART" id="SM00220">
    <property type="entry name" value="S_TKc"/>
    <property type="match status" value="1"/>
</dbReference>
<dbReference type="PROSITE" id="PS00107">
    <property type="entry name" value="PROTEIN_KINASE_ATP"/>
    <property type="match status" value="1"/>
</dbReference>
<feature type="binding site" evidence="6">
    <location>
        <position position="104"/>
    </location>
    <ligand>
        <name>ATP</name>
        <dbReference type="ChEBI" id="CHEBI:30616"/>
    </ligand>
</feature>
<dbReference type="PROSITE" id="PS50011">
    <property type="entry name" value="PROTEIN_KINASE_DOM"/>
    <property type="match status" value="1"/>
</dbReference>
<evidence type="ECO:0000256" key="4">
    <source>
        <dbReference type="ARBA" id="ARBA00022840"/>
    </source>
</evidence>
<evidence type="ECO:0000313" key="9">
    <source>
        <dbReference type="EMBL" id="BBM87675.1"/>
    </source>
</evidence>
<dbReference type="PANTHER" id="PTHR43289">
    <property type="entry name" value="MITOGEN-ACTIVATED PROTEIN KINASE KINASE KINASE 20-RELATED"/>
    <property type="match status" value="1"/>
</dbReference>
<feature type="domain" description="Protein kinase" evidence="8">
    <location>
        <begin position="75"/>
        <end position="336"/>
    </location>
</feature>
<keyword evidence="3 9" id="KW-0418">Kinase</keyword>
<keyword evidence="7" id="KW-0472">Membrane</keyword>
<keyword evidence="2 6" id="KW-0547">Nucleotide-binding</keyword>
<sequence length="1213" mass="142066">MQKFSTYNTYLAKKLKEQDCVAMNLLVEGLRYCNEHERNLGEYILDKKWVTVLEYVEIMHSLHEYIPSQMKFDKYFIVRELGRGGMGVVYLVVREDSTRLLVLKTLLHCDRDYIRRFYKEARGVSTLQHANIVPIYDFGQQKGIPYFTMKYIEGIDFEQFLKANRDKIDVCIDILVTISKAVDYIHQKNIVHRDIKPANILLDKNFTPYLADFGLVKLPGQATLTKDGDILGTIHYTSPEQARGVKNLSSKADVYSLGVLLYEVLTGKTPFADHNMIAAYRKVIKSIPPEPQKYASSIPDALNQICVRAMNRNPQKRFNAMEFATALQKYKDTPNLPKYLKYLYRGQRWFFSKGWLIISSVVVIFSAVFLGWQQYSPSPQWYNEYITDSLEDAKRGKKLLSEAKKLVEHNDFAQAYPILQQAQKLDPNNVDVPYYLALCLEKQQKYSQSIEYLTQCIAFVPWEAKYFKKRGEVFQKAKRHDEGIYDFLRCIELDPLNIFAVENIYDMALSGTSPKLLFTVKQVFKERSFLQYTRRRVDLFQQQKNKLCTEIMQNKFLHYAQQPTTKSQIKKFIDRFFEQHDPEPKKSAFKAMLLHPKTSIAYIDDLLATTHKVPTKKLLRLREDLRKHYIENMRVFILRTIVTYVQLQRKHGLRKLYSWRKDVFGILREIICDKNENEIIRYYAAEIFFELDLVKAFTFTTTVLHSDDLNVVFILKSLAREYQNKLLQLEDSSVTVRESKLYVNEQEIAVDIGEEIIAAQVMPFIKVKAIKCVHSQSILQQLIAPAQSPFVRLHALAKMNVNTDQKAYEILSYFLNCDDEHQRGFALNLLTPQMPSYELKLLRAMQDRSSLVRSVAISGITADCSPKIFVKLREYLKEESDLFLRLQCVLRLSPDHFLKDILVNANENIIVRFATMFYFSKKKNFKTKDLGVLQHLMSDDNKIMRFFITFSLMRRKFGAMTPMVLAFMNNKDYYSRLGIAMSTSPDLVSRLRSYALHAPEKRVRDVALVSLVTIYINNGFHRIQNRMKKTGSLDLSNAERFFPELNELHNICEKKNEKEWLSFGYRHFLYDENYEIEKIHASMRDEFNADHAAYLQRLLNKVLIEDQLTVFRINFLSFRAMIVDDGSLRKLERSALAYGIFKRAPSPKQYQECLDILRGIEHLQPIQRYWLADLHFSQKEYAAAKKAIDRAIADEPWNVQFLRLRNEVNRQNN</sequence>
<dbReference type="InterPro" id="IPR011990">
    <property type="entry name" value="TPR-like_helical_dom_sf"/>
</dbReference>
<feature type="repeat" description="TPR" evidence="5">
    <location>
        <begin position="464"/>
        <end position="497"/>
    </location>
</feature>
<dbReference type="InterPro" id="IPR011009">
    <property type="entry name" value="Kinase-like_dom_sf"/>
</dbReference>
<dbReference type="GO" id="GO:0005524">
    <property type="term" value="F:ATP binding"/>
    <property type="evidence" value="ECO:0007669"/>
    <property type="project" value="UniProtKB-UniRule"/>
</dbReference>
<evidence type="ECO:0000256" key="5">
    <source>
        <dbReference type="PROSITE-ProRule" id="PRU00339"/>
    </source>
</evidence>
<evidence type="ECO:0000259" key="8">
    <source>
        <dbReference type="PROSITE" id="PS50011"/>
    </source>
</evidence>
<proteinExistence type="predicted"/>
<keyword evidence="5" id="KW-0802">TPR repeat</keyword>
<protein>
    <submittedName>
        <fullName evidence="9">Protein kinase</fullName>
    </submittedName>
</protein>
<dbReference type="CDD" id="cd14014">
    <property type="entry name" value="STKc_PknB_like"/>
    <property type="match status" value="1"/>
</dbReference>
<evidence type="ECO:0000313" key="10">
    <source>
        <dbReference type="Proteomes" id="UP000326354"/>
    </source>
</evidence>
<dbReference type="InterPro" id="IPR000719">
    <property type="entry name" value="Prot_kinase_dom"/>
</dbReference>
<dbReference type="Pfam" id="PF00069">
    <property type="entry name" value="Pkinase"/>
    <property type="match status" value="1"/>
</dbReference>
<dbReference type="Pfam" id="PF14559">
    <property type="entry name" value="TPR_19"/>
    <property type="match status" value="1"/>
</dbReference>
<feature type="transmembrane region" description="Helical" evidence="7">
    <location>
        <begin position="354"/>
        <end position="372"/>
    </location>
</feature>
<dbReference type="EMBL" id="AP019860">
    <property type="protein sequence ID" value="BBM87675.1"/>
    <property type="molecule type" value="Genomic_DNA"/>
</dbReference>
<dbReference type="Gene3D" id="3.30.200.20">
    <property type="entry name" value="Phosphorylase Kinase, domain 1"/>
    <property type="match status" value="1"/>
</dbReference>
<evidence type="ECO:0000256" key="2">
    <source>
        <dbReference type="ARBA" id="ARBA00022741"/>
    </source>
</evidence>
<dbReference type="SUPFAM" id="SSF48452">
    <property type="entry name" value="TPR-like"/>
    <property type="match status" value="2"/>
</dbReference>
<reference evidence="9 10" key="1">
    <citation type="submission" date="2019-08" db="EMBL/GenBank/DDBJ databases">
        <title>Complete genome sequence of Candidatus Uab amorphum.</title>
        <authorList>
            <person name="Shiratori T."/>
            <person name="Suzuki S."/>
            <person name="Kakizawa Y."/>
            <person name="Ishida K."/>
        </authorList>
    </citation>
    <scope>NUCLEOTIDE SEQUENCE [LARGE SCALE GENOMIC DNA]</scope>
    <source>
        <strain evidence="9 10">SRT547</strain>
    </source>
</reference>
<dbReference type="PANTHER" id="PTHR43289:SF6">
    <property type="entry name" value="SERINE_THREONINE-PROTEIN KINASE NEKL-3"/>
    <property type="match status" value="1"/>
</dbReference>
<keyword evidence="1" id="KW-0808">Transferase</keyword>
<dbReference type="InterPro" id="IPR017441">
    <property type="entry name" value="Protein_kinase_ATP_BS"/>
</dbReference>
<dbReference type="InterPro" id="IPR008271">
    <property type="entry name" value="Ser/Thr_kinase_AS"/>
</dbReference>
<name>A0A5S9IW71_UABAM</name>
<dbReference type="SUPFAM" id="SSF56112">
    <property type="entry name" value="Protein kinase-like (PK-like)"/>
    <property type="match status" value="1"/>
</dbReference>
<dbReference type="Gene3D" id="1.10.510.10">
    <property type="entry name" value="Transferase(Phosphotransferase) domain 1"/>
    <property type="match status" value="1"/>
</dbReference>
<dbReference type="PROSITE" id="PS50005">
    <property type="entry name" value="TPR"/>
    <property type="match status" value="1"/>
</dbReference>
<dbReference type="SUPFAM" id="SSF48371">
    <property type="entry name" value="ARM repeat"/>
    <property type="match status" value="1"/>
</dbReference>
<dbReference type="InterPro" id="IPR019734">
    <property type="entry name" value="TPR_rpt"/>
</dbReference>
<keyword evidence="7" id="KW-1133">Transmembrane helix</keyword>
<evidence type="ECO:0000256" key="1">
    <source>
        <dbReference type="ARBA" id="ARBA00022679"/>
    </source>
</evidence>
<dbReference type="RefSeq" id="WP_151971681.1">
    <property type="nucleotide sequence ID" value="NZ_AP019860.1"/>
</dbReference>
<dbReference type="Gene3D" id="1.25.40.10">
    <property type="entry name" value="Tetratricopeptide repeat domain"/>
    <property type="match status" value="1"/>
</dbReference>
<dbReference type="KEGG" id="uam:UABAM_06087"/>
<accession>A0A5S9IW71</accession>
<keyword evidence="7" id="KW-0812">Transmembrane</keyword>
<keyword evidence="10" id="KW-1185">Reference proteome</keyword>
<keyword evidence="4 6" id="KW-0067">ATP-binding</keyword>
<organism evidence="9 10">
    <name type="scientific">Uabimicrobium amorphum</name>
    <dbReference type="NCBI Taxonomy" id="2596890"/>
    <lineage>
        <taxon>Bacteria</taxon>
        <taxon>Pseudomonadati</taxon>
        <taxon>Planctomycetota</taxon>
        <taxon>Candidatus Uabimicrobiia</taxon>
        <taxon>Candidatus Uabimicrobiales</taxon>
        <taxon>Candidatus Uabimicrobiaceae</taxon>
        <taxon>Candidatus Uabimicrobium</taxon>
    </lineage>
</organism>
<dbReference type="AlphaFoldDB" id="A0A5S9IW71"/>
<dbReference type="PROSITE" id="PS00108">
    <property type="entry name" value="PROTEIN_KINASE_ST"/>
    <property type="match status" value="1"/>
</dbReference>